<dbReference type="SUPFAM" id="SSF52047">
    <property type="entry name" value="RNI-like"/>
    <property type="match status" value="1"/>
</dbReference>
<evidence type="ECO:0000256" key="1">
    <source>
        <dbReference type="SAM" id="MobiDB-lite"/>
    </source>
</evidence>
<sequence length="386" mass="43557">MSIAELQARIGRLSDEIVRQKQVLQDLERQQKCGPGPAQRRSRSSGTPTPRNFIPNLHTRPSPRHAPMLFLNICNAWTDIAFSAPALWASIHVHKPMRDLDGLLDTWLERAGIYALSISLPTPITAHIAQVIRCHGPHLQDLRIFHDKGDVHLVAEAGPFPCLKTLTLARAPSDEARVTDTIDMLRPGVCPNLVECTLDDVFWVGSYTPADRLVIPHMRHLYLGEEGGSSSAGILPHLSLPGLNTLFLPYCDIEFHKPFGIFKTFFASVAKIYHGLRTVYGQWTRSEMQESLSLLPTLTHFELVELRWNSAAPNHFLSILTDSPHLGPWYQELLTTLSTRRKINSVEVVWTGLWPERPLEDVYLPLRQYVAGGMKIYIGTDERNYV</sequence>
<dbReference type="EMBL" id="JARKIE010000271">
    <property type="protein sequence ID" value="KAJ7659409.1"/>
    <property type="molecule type" value="Genomic_DNA"/>
</dbReference>
<name>A0AAD7CTW0_MYCRO</name>
<reference evidence="2" key="1">
    <citation type="submission" date="2023-03" db="EMBL/GenBank/DDBJ databases">
        <title>Massive genome expansion in bonnet fungi (Mycena s.s.) driven by repeated elements and novel gene families across ecological guilds.</title>
        <authorList>
            <consortium name="Lawrence Berkeley National Laboratory"/>
            <person name="Harder C.B."/>
            <person name="Miyauchi S."/>
            <person name="Viragh M."/>
            <person name="Kuo A."/>
            <person name="Thoen E."/>
            <person name="Andreopoulos B."/>
            <person name="Lu D."/>
            <person name="Skrede I."/>
            <person name="Drula E."/>
            <person name="Henrissat B."/>
            <person name="Morin E."/>
            <person name="Kohler A."/>
            <person name="Barry K."/>
            <person name="LaButti K."/>
            <person name="Morin E."/>
            <person name="Salamov A."/>
            <person name="Lipzen A."/>
            <person name="Mereny Z."/>
            <person name="Hegedus B."/>
            <person name="Baldrian P."/>
            <person name="Stursova M."/>
            <person name="Weitz H."/>
            <person name="Taylor A."/>
            <person name="Grigoriev I.V."/>
            <person name="Nagy L.G."/>
            <person name="Martin F."/>
            <person name="Kauserud H."/>
        </authorList>
    </citation>
    <scope>NUCLEOTIDE SEQUENCE</scope>
    <source>
        <strain evidence="2">CBHHK067</strain>
    </source>
</reference>
<proteinExistence type="predicted"/>
<dbReference type="Proteomes" id="UP001221757">
    <property type="component" value="Unassembled WGS sequence"/>
</dbReference>
<accession>A0AAD7CTW0</accession>
<organism evidence="2 3">
    <name type="scientific">Mycena rosella</name>
    <name type="common">Pink bonnet</name>
    <name type="synonym">Agaricus rosellus</name>
    <dbReference type="NCBI Taxonomy" id="1033263"/>
    <lineage>
        <taxon>Eukaryota</taxon>
        <taxon>Fungi</taxon>
        <taxon>Dikarya</taxon>
        <taxon>Basidiomycota</taxon>
        <taxon>Agaricomycotina</taxon>
        <taxon>Agaricomycetes</taxon>
        <taxon>Agaricomycetidae</taxon>
        <taxon>Agaricales</taxon>
        <taxon>Marasmiineae</taxon>
        <taxon>Mycenaceae</taxon>
        <taxon>Mycena</taxon>
    </lineage>
</organism>
<evidence type="ECO:0000313" key="3">
    <source>
        <dbReference type="Proteomes" id="UP001221757"/>
    </source>
</evidence>
<comment type="caution">
    <text evidence="2">The sequence shown here is derived from an EMBL/GenBank/DDBJ whole genome shotgun (WGS) entry which is preliminary data.</text>
</comment>
<gene>
    <name evidence="2" type="ORF">B0H17DRAFT_1185528</name>
</gene>
<keyword evidence="3" id="KW-1185">Reference proteome</keyword>
<evidence type="ECO:0008006" key="4">
    <source>
        <dbReference type="Google" id="ProtNLM"/>
    </source>
</evidence>
<protein>
    <recommendedName>
        <fullName evidence="4">F-box domain-containing protein</fullName>
    </recommendedName>
</protein>
<dbReference type="AlphaFoldDB" id="A0AAD7CTW0"/>
<feature type="region of interest" description="Disordered" evidence="1">
    <location>
        <begin position="27"/>
        <end position="60"/>
    </location>
</feature>
<evidence type="ECO:0000313" key="2">
    <source>
        <dbReference type="EMBL" id="KAJ7659409.1"/>
    </source>
</evidence>